<dbReference type="AlphaFoldDB" id="Q0V4N6"/>
<reference evidence="2" key="1">
    <citation type="journal article" date="2007" name="Plant Cell">
        <title>Dothideomycete-plant interactions illuminated by genome sequencing and EST analysis of the wheat pathogen Stagonospora nodorum.</title>
        <authorList>
            <person name="Hane J.K."/>
            <person name="Lowe R.G."/>
            <person name="Solomon P.S."/>
            <person name="Tan K.C."/>
            <person name="Schoch C.L."/>
            <person name="Spatafora J.W."/>
            <person name="Crous P.W."/>
            <person name="Kodira C."/>
            <person name="Birren B.W."/>
            <person name="Galagan J.E."/>
            <person name="Torriani S.F."/>
            <person name="McDonald B.A."/>
            <person name="Oliver R.P."/>
        </authorList>
    </citation>
    <scope>NUCLEOTIDE SEQUENCE [LARGE SCALE GENOMIC DNA]</scope>
    <source>
        <strain evidence="2">SN15 / ATCC MYA-4574 / FGSC 10173</strain>
    </source>
</reference>
<dbReference type="GeneID" id="5967827"/>
<evidence type="ECO:0000313" key="1">
    <source>
        <dbReference type="EMBL" id="EAT92523.1"/>
    </source>
</evidence>
<name>Q0V4N6_PHANO</name>
<accession>Q0V4N6</accession>
<dbReference type="InParanoid" id="Q0V4N6"/>
<dbReference type="EMBL" id="CH445325">
    <property type="protein sequence ID" value="EAT92523.1"/>
    <property type="molecule type" value="Genomic_DNA"/>
</dbReference>
<sequence>MYTIVTSPRESLDREGVHFARHALLPLTAVNIHSSLRRLSLANAKPESPVAYP</sequence>
<gene>
    <name evidence="1" type="ORF">SNOG_01028</name>
</gene>
<protein>
    <submittedName>
        <fullName evidence="1">Uncharacterized protein</fullName>
    </submittedName>
</protein>
<dbReference type="Proteomes" id="UP000001055">
    <property type="component" value="Unassembled WGS sequence"/>
</dbReference>
<dbReference type="RefSeq" id="XP_001791687.1">
    <property type="nucleotide sequence ID" value="XM_001791635.1"/>
</dbReference>
<dbReference type="HOGENOM" id="CLU_3069452_0_0_1"/>
<evidence type="ECO:0000313" key="2">
    <source>
        <dbReference type="Proteomes" id="UP000001055"/>
    </source>
</evidence>
<dbReference type="KEGG" id="pno:SNOG_01028"/>
<proteinExistence type="predicted"/>
<organism evidence="1 2">
    <name type="scientific">Phaeosphaeria nodorum (strain SN15 / ATCC MYA-4574 / FGSC 10173)</name>
    <name type="common">Glume blotch fungus</name>
    <name type="synonym">Parastagonospora nodorum</name>
    <dbReference type="NCBI Taxonomy" id="321614"/>
    <lineage>
        <taxon>Eukaryota</taxon>
        <taxon>Fungi</taxon>
        <taxon>Dikarya</taxon>
        <taxon>Ascomycota</taxon>
        <taxon>Pezizomycotina</taxon>
        <taxon>Dothideomycetes</taxon>
        <taxon>Pleosporomycetidae</taxon>
        <taxon>Pleosporales</taxon>
        <taxon>Pleosporineae</taxon>
        <taxon>Phaeosphaeriaceae</taxon>
        <taxon>Parastagonospora</taxon>
    </lineage>
</organism>